<keyword evidence="3" id="KW-1185">Reference proteome</keyword>
<evidence type="ECO:0000313" key="2">
    <source>
        <dbReference type="EMBL" id="SHJ44764.1"/>
    </source>
</evidence>
<evidence type="ECO:0000259" key="1">
    <source>
        <dbReference type="PROSITE" id="PS51819"/>
    </source>
</evidence>
<dbReference type="Pfam" id="PF00903">
    <property type="entry name" value="Glyoxalase"/>
    <property type="match status" value="1"/>
</dbReference>
<name>A0A1M6JDN2_9ACTN</name>
<proteinExistence type="predicted"/>
<dbReference type="RefSeq" id="WP_073379301.1">
    <property type="nucleotide sequence ID" value="NZ_FQZK01000006.1"/>
</dbReference>
<dbReference type="InterPro" id="IPR029068">
    <property type="entry name" value="Glyas_Bleomycin-R_OHBP_Dase"/>
</dbReference>
<sequence length="267" mass="27130">MALSLDTVTLAVGRAREAEEFYTSVFSPAGRRGGDGDPVLLDLHGAGRIILREVGTEDPTAPGTPEFRGHVLSYIVAQPGEVESLLAAAVAGGAHVLKPARKGVFGGFSAVLRAPEGTVWKLAAPTKKNTGPSGEPPVPTEAGVLLGVADPTASKAFYTSLGLEVDRDYGDKYIDFALAPGGLRLGLMTRRALAKDAGVGAGGPGPGSAVPTLGASKPEEVDAVLEAARAGGGGVTAAGEVERGDVRSYTGRFTDPDGFPWEVAAAV</sequence>
<dbReference type="OrthoDB" id="4825162at2"/>
<dbReference type="InterPro" id="IPR004360">
    <property type="entry name" value="Glyas_Fos-R_dOase_dom"/>
</dbReference>
<gene>
    <name evidence="2" type="ORF">SAMN05421803_10694</name>
</gene>
<feature type="domain" description="VOC" evidence="1">
    <location>
        <begin position="4"/>
        <end position="125"/>
    </location>
</feature>
<dbReference type="Gene3D" id="3.10.180.10">
    <property type="entry name" value="2,3-Dihydroxybiphenyl 1,2-Dioxygenase, domain 1"/>
    <property type="match status" value="2"/>
</dbReference>
<protein>
    <submittedName>
        <fullName evidence="2">Predicted lactoylglutathione lyase</fullName>
    </submittedName>
</protein>
<dbReference type="PROSITE" id="PS51819">
    <property type="entry name" value="VOC"/>
    <property type="match status" value="2"/>
</dbReference>
<dbReference type="InterPro" id="IPR037523">
    <property type="entry name" value="VOC_core"/>
</dbReference>
<dbReference type="AlphaFoldDB" id="A0A1M6JDN2"/>
<keyword evidence="2" id="KW-0456">Lyase</keyword>
<feature type="domain" description="VOC" evidence="1">
    <location>
        <begin position="140"/>
        <end position="266"/>
    </location>
</feature>
<accession>A0A1M6JDN2</accession>
<dbReference type="STRING" id="758803.SAMN05421803_10694"/>
<evidence type="ECO:0000313" key="3">
    <source>
        <dbReference type="Proteomes" id="UP000184452"/>
    </source>
</evidence>
<dbReference type="PANTHER" id="PTHR36503:SF1">
    <property type="entry name" value="BLR2520 PROTEIN"/>
    <property type="match status" value="1"/>
</dbReference>
<dbReference type="PANTHER" id="PTHR36503">
    <property type="entry name" value="BLR2520 PROTEIN"/>
    <property type="match status" value="1"/>
</dbReference>
<organism evidence="2 3">
    <name type="scientific">Nocardiopsis flavescens</name>
    <dbReference type="NCBI Taxonomy" id="758803"/>
    <lineage>
        <taxon>Bacteria</taxon>
        <taxon>Bacillati</taxon>
        <taxon>Actinomycetota</taxon>
        <taxon>Actinomycetes</taxon>
        <taxon>Streptosporangiales</taxon>
        <taxon>Nocardiopsidaceae</taxon>
        <taxon>Nocardiopsis</taxon>
    </lineage>
</organism>
<dbReference type="SUPFAM" id="SSF54593">
    <property type="entry name" value="Glyoxalase/Bleomycin resistance protein/Dihydroxybiphenyl dioxygenase"/>
    <property type="match status" value="2"/>
</dbReference>
<dbReference type="GO" id="GO:0016829">
    <property type="term" value="F:lyase activity"/>
    <property type="evidence" value="ECO:0007669"/>
    <property type="project" value="UniProtKB-KW"/>
</dbReference>
<dbReference type="Proteomes" id="UP000184452">
    <property type="component" value="Unassembled WGS sequence"/>
</dbReference>
<reference evidence="2 3" key="1">
    <citation type="submission" date="2016-11" db="EMBL/GenBank/DDBJ databases">
        <authorList>
            <person name="Jaros S."/>
            <person name="Januszkiewicz K."/>
            <person name="Wedrychowicz H."/>
        </authorList>
    </citation>
    <scope>NUCLEOTIDE SEQUENCE [LARGE SCALE GENOMIC DNA]</scope>
    <source>
        <strain evidence="2 3">CGMCC 4.5723</strain>
    </source>
</reference>
<dbReference type="EMBL" id="FQZK01000006">
    <property type="protein sequence ID" value="SHJ44764.1"/>
    <property type="molecule type" value="Genomic_DNA"/>
</dbReference>